<dbReference type="Gene3D" id="3.40.50.1000">
    <property type="entry name" value="HAD superfamily/HAD-like"/>
    <property type="match status" value="1"/>
</dbReference>
<dbReference type="Proteomes" id="UP001057998">
    <property type="component" value="Chromosome 2"/>
</dbReference>
<keyword evidence="2" id="KW-1185">Reference proteome</keyword>
<dbReference type="EMBL" id="CP101509">
    <property type="protein sequence ID" value="UTV30553.1"/>
    <property type="molecule type" value="Genomic_DNA"/>
</dbReference>
<reference evidence="1" key="1">
    <citation type="submission" date="2022-07" db="EMBL/GenBank/DDBJ databases">
        <title>Genome sequencing of Photobacterium atrarenae GJH2-4.</title>
        <authorList>
            <person name="Park S.-J."/>
        </authorList>
    </citation>
    <scope>NUCLEOTIDE SEQUENCE</scope>
    <source>
        <strain evidence="1">GJH2-4</strain>
    </source>
</reference>
<gene>
    <name evidence="1" type="ORF">NNL38_18485</name>
</gene>
<dbReference type="Gene3D" id="1.10.150.240">
    <property type="entry name" value="Putative phosphatase, domain 2"/>
    <property type="match status" value="1"/>
</dbReference>
<dbReference type="InterPro" id="IPR036412">
    <property type="entry name" value="HAD-like_sf"/>
</dbReference>
<name>A0ABY5GQJ0_9GAMM</name>
<dbReference type="InterPro" id="IPR041492">
    <property type="entry name" value="HAD_2"/>
</dbReference>
<organism evidence="1 2">
    <name type="scientific">Photobacterium atrarenae</name>
    <dbReference type="NCBI Taxonomy" id="865757"/>
    <lineage>
        <taxon>Bacteria</taxon>
        <taxon>Pseudomonadati</taxon>
        <taxon>Pseudomonadota</taxon>
        <taxon>Gammaproteobacteria</taxon>
        <taxon>Vibrionales</taxon>
        <taxon>Vibrionaceae</taxon>
        <taxon>Photobacterium</taxon>
    </lineage>
</organism>
<accession>A0ABY5GQJ0</accession>
<evidence type="ECO:0000313" key="2">
    <source>
        <dbReference type="Proteomes" id="UP001057998"/>
    </source>
</evidence>
<dbReference type="RefSeq" id="WP_255391913.1">
    <property type="nucleotide sequence ID" value="NZ_CP101509.1"/>
</dbReference>
<proteinExistence type="predicted"/>
<protein>
    <submittedName>
        <fullName evidence="1">HAD hydrolase-like protein</fullName>
    </submittedName>
</protein>
<evidence type="ECO:0000313" key="1">
    <source>
        <dbReference type="EMBL" id="UTV30553.1"/>
    </source>
</evidence>
<dbReference type="InterPro" id="IPR023214">
    <property type="entry name" value="HAD_sf"/>
</dbReference>
<dbReference type="Pfam" id="PF13419">
    <property type="entry name" value="HAD_2"/>
    <property type="match status" value="1"/>
</dbReference>
<sequence length="215" mass="23893">MHHVMFDIDGTLIESYQFDSDCFVAAIKEVTGLSVDSNWERYPHATDRGILMTLIERQLPQYDLASLEQQVKAVFIRNIKQHISDHPVREIAGARNFMAQLLDSDQFTVSLATGGWGETALLKLQSAGFDTSRLQLTSSNDHHARTGIMKIARHQVGEVSEGSLTYFGDALWDVNACRSLGVNLVIIGNRVEHHQQLPNYLDVDAALRFVIGGGA</sequence>
<dbReference type="SUPFAM" id="SSF56784">
    <property type="entry name" value="HAD-like"/>
    <property type="match status" value="1"/>
</dbReference>
<dbReference type="InterPro" id="IPR023198">
    <property type="entry name" value="PGP-like_dom2"/>
</dbReference>